<accession>A0ABD1QFD7</accession>
<dbReference type="Proteomes" id="UP001604336">
    <property type="component" value="Unassembled WGS sequence"/>
</dbReference>
<evidence type="ECO:0000313" key="2">
    <source>
        <dbReference type="Proteomes" id="UP001604336"/>
    </source>
</evidence>
<dbReference type="EMBL" id="JBFOLK010000011">
    <property type="protein sequence ID" value="KAL2474614.1"/>
    <property type="molecule type" value="Genomic_DNA"/>
</dbReference>
<keyword evidence="2" id="KW-1185">Reference proteome</keyword>
<comment type="caution">
    <text evidence="1">The sequence shown here is derived from an EMBL/GenBank/DDBJ whole genome shotgun (WGS) entry which is preliminary data.</text>
</comment>
<name>A0ABD1QFD7_9LAMI</name>
<dbReference type="AlphaFoldDB" id="A0ABD1QFD7"/>
<reference evidence="2" key="1">
    <citation type="submission" date="2024-07" db="EMBL/GenBank/DDBJ databases">
        <title>Two chromosome-level genome assemblies of Korean endemic species Abeliophyllum distichum and Forsythia ovata (Oleaceae).</title>
        <authorList>
            <person name="Jang H."/>
        </authorList>
    </citation>
    <scope>NUCLEOTIDE SEQUENCE [LARGE SCALE GENOMIC DNA]</scope>
</reference>
<evidence type="ECO:0000313" key="1">
    <source>
        <dbReference type="EMBL" id="KAL2474614.1"/>
    </source>
</evidence>
<organism evidence="1 2">
    <name type="scientific">Abeliophyllum distichum</name>
    <dbReference type="NCBI Taxonomy" id="126358"/>
    <lineage>
        <taxon>Eukaryota</taxon>
        <taxon>Viridiplantae</taxon>
        <taxon>Streptophyta</taxon>
        <taxon>Embryophyta</taxon>
        <taxon>Tracheophyta</taxon>
        <taxon>Spermatophyta</taxon>
        <taxon>Magnoliopsida</taxon>
        <taxon>eudicotyledons</taxon>
        <taxon>Gunneridae</taxon>
        <taxon>Pentapetalae</taxon>
        <taxon>asterids</taxon>
        <taxon>lamiids</taxon>
        <taxon>Lamiales</taxon>
        <taxon>Oleaceae</taxon>
        <taxon>Forsythieae</taxon>
        <taxon>Abeliophyllum</taxon>
    </lineage>
</organism>
<proteinExistence type="predicted"/>
<gene>
    <name evidence="1" type="ORF">Adt_35350</name>
</gene>
<sequence length="110" mass="12559">MSPKALRSSPKNETLLIEINPLHSNVDIPRRLSWDQVTQNPLWTFENELPPVRQAPNTRLKEINELPDGSVQVQFASSSHHLVILSHLLVPNLSKLSNKLRNNPLEIQRC</sequence>
<protein>
    <submittedName>
        <fullName evidence="1">Enzymatic polyprotein</fullName>
    </submittedName>
</protein>